<evidence type="ECO:0000256" key="1">
    <source>
        <dbReference type="SAM" id="Coils"/>
    </source>
</evidence>
<organism evidence="4">
    <name type="scientific">Caenorhabditis brenneri</name>
    <name type="common">Nematode worm</name>
    <dbReference type="NCBI Taxonomy" id="135651"/>
    <lineage>
        <taxon>Eukaryota</taxon>
        <taxon>Metazoa</taxon>
        <taxon>Ecdysozoa</taxon>
        <taxon>Nematoda</taxon>
        <taxon>Chromadorea</taxon>
        <taxon>Rhabditida</taxon>
        <taxon>Rhabditina</taxon>
        <taxon>Rhabditomorpha</taxon>
        <taxon>Rhabditoidea</taxon>
        <taxon>Rhabditidae</taxon>
        <taxon>Peloderinae</taxon>
        <taxon>Caenorhabditis</taxon>
    </lineage>
</organism>
<protein>
    <submittedName>
        <fullName evidence="3">Uncharacterized protein</fullName>
    </submittedName>
</protein>
<dbReference type="Proteomes" id="UP000008068">
    <property type="component" value="Unassembled WGS sequence"/>
</dbReference>
<dbReference type="AlphaFoldDB" id="G0P2R7"/>
<keyword evidence="1" id="KW-0175">Coiled coil</keyword>
<proteinExistence type="predicted"/>
<evidence type="ECO:0000313" key="3">
    <source>
        <dbReference type="EMBL" id="EGT43355.1"/>
    </source>
</evidence>
<reference evidence="4" key="1">
    <citation type="submission" date="2011-07" db="EMBL/GenBank/DDBJ databases">
        <authorList>
            <consortium name="Caenorhabditis brenneri Sequencing and Analysis Consortium"/>
            <person name="Wilson R.K."/>
        </authorList>
    </citation>
    <scope>NUCLEOTIDE SEQUENCE [LARGE SCALE GENOMIC DNA]</scope>
    <source>
        <strain evidence="4">PB2801</strain>
    </source>
</reference>
<keyword evidence="4" id="KW-1185">Reference proteome</keyword>
<sequence length="432" mass="49776">MSAAVDKVSMEPDAQSPSGTTSYPSSEVSSILPLPSEIRSQTQPINEYSSAIMRDLTTLSQKLQKEVDQARLYVPKGSDYLKRVRNFVSTSEEKELYEKVRDQLIAVIHRSKNNAHCEREAKLSSEIRQTVDAIYKRLKEKLTVDEIRAEFKPFKNLFSQAPSVEDNELLFKAKMALIRALRDAEAKEHAAAWASYGFQDPQHPSGMSHFLRSQIKCQIMNLTMKKDREAILTMGYKAAQAQNEQRLAQARKEFEIMLNEEPSQDKKEEKVVVDKEPVMTQPQVDSQVIVKYLELKLQSRESEIDSLNVKLDEQTKRSEETISDLTGELEASKNREKQLKAEIEELKRNQESSQLIDQNLSDYINELTEEIYTTKDILNATQYEAIKLKKKCQNAEKLVQQVIVKIEFEEKENCKFRDEVVNLEAMIQNMHM</sequence>
<dbReference type="HOGENOM" id="CLU_634968_0_0_1"/>
<dbReference type="EMBL" id="GL380029">
    <property type="protein sequence ID" value="EGT43355.1"/>
    <property type="molecule type" value="Genomic_DNA"/>
</dbReference>
<accession>G0P2R7</accession>
<gene>
    <name evidence="3" type="ORF">CAEBREN_29872</name>
</gene>
<evidence type="ECO:0000313" key="4">
    <source>
        <dbReference type="Proteomes" id="UP000008068"/>
    </source>
</evidence>
<feature type="region of interest" description="Disordered" evidence="2">
    <location>
        <begin position="1"/>
        <end position="36"/>
    </location>
</feature>
<feature type="compositionally biased region" description="Polar residues" evidence="2">
    <location>
        <begin position="15"/>
        <end position="29"/>
    </location>
</feature>
<dbReference type="InParanoid" id="G0P2R7"/>
<name>G0P2R7_CAEBE</name>
<evidence type="ECO:0000256" key="2">
    <source>
        <dbReference type="SAM" id="MobiDB-lite"/>
    </source>
</evidence>
<feature type="coiled-coil region" evidence="1">
    <location>
        <begin position="297"/>
        <end position="412"/>
    </location>
</feature>